<dbReference type="InterPro" id="IPR016181">
    <property type="entry name" value="Acyl_CoA_acyltransferase"/>
</dbReference>
<organism evidence="2 3">
    <name type="scientific">Allosphingosinicella indica</name>
    <dbReference type="NCBI Taxonomy" id="941907"/>
    <lineage>
        <taxon>Bacteria</taxon>
        <taxon>Pseudomonadati</taxon>
        <taxon>Pseudomonadota</taxon>
        <taxon>Alphaproteobacteria</taxon>
        <taxon>Sphingomonadales</taxon>
        <taxon>Sphingomonadaceae</taxon>
        <taxon>Allosphingosinicella</taxon>
    </lineage>
</organism>
<evidence type="ECO:0000313" key="3">
    <source>
        <dbReference type="Proteomes" id="UP000192934"/>
    </source>
</evidence>
<dbReference type="AlphaFoldDB" id="A0A1X7FYQ8"/>
<keyword evidence="3" id="KW-1185">Reference proteome</keyword>
<dbReference type="RefSeq" id="WP_197685119.1">
    <property type="nucleotide sequence ID" value="NZ_LT840185.1"/>
</dbReference>
<dbReference type="InterPro" id="IPR000182">
    <property type="entry name" value="GNAT_dom"/>
</dbReference>
<dbReference type="PROSITE" id="PS51186">
    <property type="entry name" value="GNAT"/>
    <property type="match status" value="1"/>
</dbReference>
<gene>
    <name evidence="2" type="ORF">SAMN06295910_0038</name>
</gene>
<dbReference type="Proteomes" id="UP000192934">
    <property type="component" value="Chromosome I"/>
</dbReference>
<dbReference type="CDD" id="cd04301">
    <property type="entry name" value="NAT_SF"/>
    <property type="match status" value="1"/>
</dbReference>
<keyword evidence="2" id="KW-0808">Transferase</keyword>
<evidence type="ECO:0000313" key="2">
    <source>
        <dbReference type="EMBL" id="SMF60642.1"/>
    </source>
</evidence>
<dbReference type="Gene3D" id="3.40.630.30">
    <property type="match status" value="1"/>
</dbReference>
<accession>A0A1X7FYQ8</accession>
<proteinExistence type="predicted"/>
<dbReference type="SUPFAM" id="SSF55729">
    <property type="entry name" value="Acyl-CoA N-acyltransferases (Nat)"/>
    <property type="match status" value="1"/>
</dbReference>
<dbReference type="Pfam" id="PF00583">
    <property type="entry name" value="Acetyltransf_1"/>
    <property type="match status" value="1"/>
</dbReference>
<reference evidence="3" key="1">
    <citation type="submission" date="2017-04" db="EMBL/GenBank/DDBJ databases">
        <authorList>
            <person name="Varghese N."/>
            <person name="Submissions S."/>
        </authorList>
    </citation>
    <scope>NUCLEOTIDE SEQUENCE [LARGE SCALE GENOMIC DNA]</scope>
    <source>
        <strain evidence="3">Dd16</strain>
    </source>
</reference>
<protein>
    <submittedName>
        <fullName evidence="2">Acetyltransferase (GNAT) family protein</fullName>
    </submittedName>
</protein>
<evidence type="ECO:0000259" key="1">
    <source>
        <dbReference type="PROSITE" id="PS51186"/>
    </source>
</evidence>
<dbReference type="GO" id="GO:0016747">
    <property type="term" value="F:acyltransferase activity, transferring groups other than amino-acyl groups"/>
    <property type="evidence" value="ECO:0007669"/>
    <property type="project" value="InterPro"/>
</dbReference>
<dbReference type="EMBL" id="LT840185">
    <property type="protein sequence ID" value="SMF60642.1"/>
    <property type="molecule type" value="Genomic_DNA"/>
</dbReference>
<name>A0A1X7FYQ8_9SPHN</name>
<feature type="domain" description="N-acetyltransferase" evidence="1">
    <location>
        <begin position="4"/>
        <end position="166"/>
    </location>
</feature>
<sequence>MIDWHWRPMTPTDLSGVTAVAKVAFPDHPEAPERFAERLRLSPGNCFVLADTDKIAGYLIAYHWPLGEMPALDAPLDELPERTSALYLHDLALLPEAGGSGRARAGIALLVDRAKADGFTTIGLVSVNDSAAFWTRLGFAEVTRDAALTRKLASYGPDARYMIRRV</sequence>